<name>I0R7S3_9FIRM</name>
<organism evidence="1 2">
    <name type="scientific">Lachnoanaerobaculum saburreum F0468</name>
    <dbReference type="NCBI Taxonomy" id="1095750"/>
    <lineage>
        <taxon>Bacteria</taxon>
        <taxon>Bacillati</taxon>
        <taxon>Bacillota</taxon>
        <taxon>Clostridia</taxon>
        <taxon>Lachnospirales</taxon>
        <taxon>Lachnospiraceae</taxon>
        <taxon>Lachnoanaerobaculum</taxon>
    </lineage>
</organism>
<sequence length="109" mass="11607">MSWTDAFINTNTGDLSDGIQVAEMVSANSCKIGDLILTAEDLLFNENLTVKLASKVAGQCLEGGSLQDTSTYLSPLQAGDKVAVYKVKGSDPNDYTSTLYLVLGKLVKL</sequence>
<protein>
    <submittedName>
        <fullName evidence="1">Uncharacterized protein</fullName>
    </submittedName>
</protein>
<dbReference type="PATRIC" id="fig|1095750.3.peg.1499"/>
<reference evidence="1 2" key="1">
    <citation type="submission" date="2012-03" db="EMBL/GenBank/DDBJ databases">
        <authorList>
            <person name="Durkin A.S."/>
            <person name="McCorrison J."/>
            <person name="Torralba M."/>
            <person name="Gillis M."/>
            <person name="Methe B."/>
            <person name="Sutton G."/>
            <person name="Nelson K.E."/>
        </authorList>
    </citation>
    <scope>NUCLEOTIDE SEQUENCE [LARGE SCALE GENOMIC DNA]</scope>
    <source>
        <strain evidence="1 2">F0468</strain>
    </source>
</reference>
<keyword evidence="2" id="KW-1185">Reference proteome</keyword>
<accession>I0R7S3</accession>
<evidence type="ECO:0000313" key="1">
    <source>
        <dbReference type="EMBL" id="EIC95731.1"/>
    </source>
</evidence>
<proteinExistence type="predicted"/>
<dbReference type="EMBL" id="AJGH01000069">
    <property type="protein sequence ID" value="EIC95731.1"/>
    <property type="molecule type" value="Genomic_DNA"/>
</dbReference>
<dbReference type="RefSeq" id="WP_008754081.1">
    <property type="nucleotide sequence ID" value="NZ_AJGH01000069.1"/>
</dbReference>
<evidence type="ECO:0000313" key="2">
    <source>
        <dbReference type="Proteomes" id="UP000005039"/>
    </source>
</evidence>
<dbReference type="Proteomes" id="UP000005039">
    <property type="component" value="Unassembled WGS sequence"/>
</dbReference>
<dbReference type="AlphaFoldDB" id="I0R7S3"/>
<gene>
    <name evidence="1" type="ORF">HMPREF9970_2280</name>
</gene>
<comment type="caution">
    <text evidence="1">The sequence shown here is derived from an EMBL/GenBank/DDBJ whole genome shotgun (WGS) entry which is preliminary data.</text>
</comment>